<accession>Q6LRS0</accession>
<evidence type="ECO:0000313" key="1">
    <source>
        <dbReference type="EMBL" id="CAG20006.1"/>
    </source>
</evidence>
<sequence>MKYKCYGHFYPLRELSFRDVLLISDVENISDNFVVDLLVVMMNPGSSEPLNTNDKITVFSKECVLTKPDNTQSQVMEVMTENGYGTAVVINLSDVREPKSSHFSRKLKGLSFGSVGEKHSLFSEQRYEELSGIIDKCGSCPVIFASGVNYKLRFLTREAISKFEDNRIIGIKNLKDLFYHPLPRSKQKQEEWVDEINRQIRHSAS</sequence>
<dbReference type="EMBL" id="CR378668">
    <property type="protein sequence ID" value="CAG20006.1"/>
    <property type="molecule type" value="Genomic_DNA"/>
</dbReference>
<reference evidence="2" key="1">
    <citation type="journal article" date="2005" name="Science">
        <title>Life at depth: Photobacterium profundum genome sequence and expression analysis.</title>
        <authorList>
            <person name="Vezzi A."/>
            <person name="Campanaro S."/>
            <person name="D'Angelo M."/>
            <person name="Simonato F."/>
            <person name="Vitulo N."/>
            <person name="Lauro F.M."/>
            <person name="Cestaro A."/>
            <person name="Malacrida G."/>
            <person name="Simionati B."/>
            <person name="Cannata N."/>
            <person name="Romualdi C."/>
            <person name="Bartlett D.H."/>
            <person name="Valle G."/>
        </authorList>
    </citation>
    <scope>NUCLEOTIDE SEQUENCE [LARGE SCALE GENOMIC DNA]</scope>
    <source>
        <strain evidence="2">ATCC BAA-1253 / SS9</strain>
    </source>
</reference>
<evidence type="ECO:0000313" key="2">
    <source>
        <dbReference type="Proteomes" id="UP000000593"/>
    </source>
</evidence>
<organism evidence="1 2">
    <name type="scientific">Photobacterium profundum (strain SS9)</name>
    <dbReference type="NCBI Taxonomy" id="298386"/>
    <lineage>
        <taxon>Bacteria</taxon>
        <taxon>Pseudomonadati</taxon>
        <taxon>Pseudomonadota</taxon>
        <taxon>Gammaproteobacteria</taxon>
        <taxon>Vibrionales</taxon>
        <taxon>Vibrionaceae</taxon>
        <taxon>Photobacterium</taxon>
    </lineage>
</organism>
<proteinExistence type="predicted"/>
<gene>
    <name evidence="1" type="ordered locus">PBPRA1595</name>
</gene>
<dbReference type="Proteomes" id="UP000000593">
    <property type="component" value="Chromosome 1"/>
</dbReference>
<keyword evidence="2" id="KW-1185">Reference proteome</keyword>
<dbReference type="eggNOG" id="ENOG50320CA">
    <property type="taxonomic scope" value="Bacteria"/>
</dbReference>
<dbReference type="KEGG" id="ppr:PBPRA1595"/>
<dbReference type="AlphaFoldDB" id="Q6LRS0"/>
<dbReference type="RefSeq" id="WP_011218323.1">
    <property type="nucleotide sequence ID" value="NC_006370.1"/>
</dbReference>
<dbReference type="HOGENOM" id="CLU_107464_0_0_6"/>
<protein>
    <submittedName>
        <fullName evidence="1">Uncharacterized protein</fullName>
    </submittedName>
</protein>
<name>Q6LRS0_PHOPR</name>